<dbReference type="PROSITE" id="PS50995">
    <property type="entry name" value="HTH_MARR_2"/>
    <property type="match status" value="1"/>
</dbReference>
<dbReference type="Pfam" id="PF12802">
    <property type="entry name" value="MarR_2"/>
    <property type="match status" value="1"/>
</dbReference>
<feature type="domain" description="HTH marR-type" evidence="1">
    <location>
        <begin position="14"/>
        <end position="146"/>
    </location>
</feature>
<dbReference type="CDD" id="cd00090">
    <property type="entry name" value="HTH_ARSR"/>
    <property type="match status" value="1"/>
</dbReference>
<dbReference type="InterPro" id="IPR036390">
    <property type="entry name" value="WH_DNA-bd_sf"/>
</dbReference>
<dbReference type="GO" id="GO:0006950">
    <property type="term" value="P:response to stress"/>
    <property type="evidence" value="ECO:0007669"/>
    <property type="project" value="TreeGrafter"/>
</dbReference>
<dbReference type="SUPFAM" id="SSF46785">
    <property type="entry name" value="Winged helix' DNA-binding domain"/>
    <property type="match status" value="1"/>
</dbReference>
<dbReference type="Gene3D" id="1.10.10.10">
    <property type="entry name" value="Winged helix-like DNA-binding domain superfamily/Winged helix DNA-binding domain"/>
    <property type="match status" value="1"/>
</dbReference>
<dbReference type="EMBL" id="CP053921">
    <property type="protein sequence ID" value="QKG70633.1"/>
    <property type="molecule type" value="Genomic_DNA"/>
</dbReference>
<proteinExistence type="predicted"/>
<evidence type="ECO:0000313" key="2">
    <source>
        <dbReference type="EMBL" id="QKG70633.1"/>
    </source>
</evidence>
<name>A0A7D3XGP6_9SPHN</name>
<gene>
    <name evidence="2" type="ORF">HQR01_04185</name>
</gene>
<dbReference type="InterPro" id="IPR011991">
    <property type="entry name" value="ArsR-like_HTH"/>
</dbReference>
<reference evidence="2 3" key="1">
    <citation type="submission" date="2020-05" db="EMBL/GenBank/DDBJ databases">
        <title>Erythrobacter mangrovi sp. nov., isolated from rhizosphere soil of mangrove plant (Kandelia candel).</title>
        <authorList>
            <person name="Ye Y.H."/>
        </authorList>
    </citation>
    <scope>NUCLEOTIDE SEQUENCE [LARGE SCALE GENOMIC DNA]</scope>
    <source>
        <strain evidence="2 3">EB310</strain>
    </source>
</reference>
<protein>
    <submittedName>
        <fullName evidence="2">Winged helix-turn-helix transcriptional regulator</fullName>
    </submittedName>
</protein>
<dbReference type="PANTHER" id="PTHR33164">
    <property type="entry name" value="TRANSCRIPTIONAL REGULATOR, MARR FAMILY"/>
    <property type="match status" value="1"/>
</dbReference>
<dbReference type="InterPro" id="IPR000835">
    <property type="entry name" value="HTH_MarR-typ"/>
</dbReference>
<dbReference type="SMART" id="SM00347">
    <property type="entry name" value="HTH_MARR"/>
    <property type="match status" value="1"/>
</dbReference>
<dbReference type="Proteomes" id="UP000504693">
    <property type="component" value="Chromosome"/>
</dbReference>
<dbReference type="GO" id="GO:0003700">
    <property type="term" value="F:DNA-binding transcription factor activity"/>
    <property type="evidence" value="ECO:0007669"/>
    <property type="project" value="InterPro"/>
</dbReference>
<dbReference type="AlphaFoldDB" id="A0A7D3XGP6"/>
<dbReference type="InterPro" id="IPR036388">
    <property type="entry name" value="WH-like_DNA-bd_sf"/>
</dbReference>
<keyword evidence="3" id="KW-1185">Reference proteome</keyword>
<evidence type="ECO:0000313" key="3">
    <source>
        <dbReference type="Proteomes" id="UP000504693"/>
    </source>
</evidence>
<accession>A0A7D3XGP6</accession>
<dbReference type="InterPro" id="IPR039422">
    <property type="entry name" value="MarR/SlyA-like"/>
</dbReference>
<organism evidence="2 3">
    <name type="scientific">Erythrobacter mangrovi</name>
    <dbReference type="NCBI Taxonomy" id="2739433"/>
    <lineage>
        <taxon>Bacteria</taxon>
        <taxon>Pseudomonadati</taxon>
        <taxon>Pseudomonadota</taxon>
        <taxon>Alphaproteobacteria</taxon>
        <taxon>Sphingomonadales</taxon>
        <taxon>Erythrobacteraceae</taxon>
        <taxon>Erythrobacter/Porphyrobacter group</taxon>
        <taxon>Erythrobacter</taxon>
    </lineage>
</organism>
<sequence length="153" mass="16441">MTRPLNAKARFVSDNCFAASLIEAARQVTAIYDTALRPAGINVTQFNMLAAITLLQPETISALAAAIGMERSTASRNLAVLKRNGWIERREANGGPRSGAISLSPGGRAVFELAFPLWSEAQEHLAQQLGTDQTAAYRDVLKQVRATLGDDAD</sequence>
<dbReference type="KEGG" id="emv:HQR01_04185"/>
<dbReference type="PANTHER" id="PTHR33164:SF105">
    <property type="entry name" value="TRANSCRIPTIONAL REPRESSOR PROTEIN-RELATED"/>
    <property type="match status" value="1"/>
</dbReference>
<evidence type="ECO:0000259" key="1">
    <source>
        <dbReference type="PROSITE" id="PS50995"/>
    </source>
</evidence>
<dbReference type="RefSeq" id="WP_173212826.1">
    <property type="nucleotide sequence ID" value="NZ_CP053921.1"/>
</dbReference>